<dbReference type="PANTHER" id="PTHR43547:SF2">
    <property type="entry name" value="HYBRID SIGNAL TRANSDUCTION HISTIDINE KINASE C"/>
    <property type="match status" value="1"/>
</dbReference>
<name>R7ZI85_LYSSH</name>
<feature type="transmembrane region" description="Helical" evidence="10">
    <location>
        <begin position="312"/>
        <end position="330"/>
    </location>
</feature>
<evidence type="ECO:0000313" key="14">
    <source>
        <dbReference type="Proteomes" id="UP000013911"/>
    </source>
</evidence>
<dbReference type="PROSITE" id="PS50110">
    <property type="entry name" value="RESPONSE_REGULATORY"/>
    <property type="match status" value="1"/>
</dbReference>
<dbReference type="GO" id="GO:0005524">
    <property type="term" value="F:ATP binding"/>
    <property type="evidence" value="ECO:0007669"/>
    <property type="project" value="UniProtKB-KW"/>
</dbReference>
<feature type="transmembrane region" description="Helical" evidence="10">
    <location>
        <begin position="393"/>
        <end position="410"/>
    </location>
</feature>
<evidence type="ECO:0000256" key="6">
    <source>
        <dbReference type="ARBA" id="ARBA00022777"/>
    </source>
</evidence>
<dbReference type="Pfam" id="PF06580">
    <property type="entry name" value="His_kinase"/>
    <property type="match status" value="1"/>
</dbReference>
<dbReference type="PATRIC" id="fig|1285586.5.peg.784"/>
<dbReference type="OrthoDB" id="9809348at2"/>
<dbReference type="InterPro" id="IPR003594">
    <property type="entry name" value="HATPase_dom"/>
</dbReference>
<keyword evidence="4" id="KW-0808">Transferase</keyword>
<dbReference type="GO" id="GO:0000155">
    <property type="term" value="F:phosphorelay sensor kinase activity"/>
    <property type="evidence" value="ECO:0007669"/>
    <property type="project" value="InterPro"/>
</dbReference>
<protein>
    <recommendedName>
        <fullName evidence="2">histidine kinase</fullName>
        <ecNumber evidence="2">2.7.13.3</ecNumber>
    </recommendedName>
</protein>
<dbReference type="InterPro" id="IPR011006">
    <property type="entry name" value="CheY-like_superfamily"/>
</dbReference>
<evidence type="ECO:0000313" key="13">
    <source>
        <dbReference type="EMBL" id="EON73771.1"/>
    </source>
</evidence>
<organism evidence="13 14">
    <name type="scientific">Lysinibacillus sphaericus OT4b.31</name>
    <dbReference type="NCBI Taxonomy" id="1285586"/>
    <lineage>
        <taxon>Bacteria</taxon>
        <taxon>Bacillati</taxon>
        <taxon>Bacillota</taxon>
        <taxon>Bacilli</taxon>
        <taxon>Bacillales</taxon>
        <taxon>Bacillaceae</taxon>
        <taxon>Lysinibacillus</taxon>
    </lineage>
</organism>
<evidence type="ECO:0000256" key="9">
    <source>
        <dbReference type="PROSITE-ProRule" id="PRU00169"/>
    </source>
</evidence>
<dbReference type="Gene3D" id="2.60.120.260">
    <property type="entry name" value="Galactose-binding domain-like"/>
    <property type="match status" value="1"/>
</dbReference>
<dbReference type="Pfam" id="PF00072">
    <property type="entry name" value="Response_reg"/>
    <property type="match status" value="1"/>
</dbReference>
<dbReference type="InterPro" id="IPR036890">
    <property type="entry name" value="HATPase_C_sf"/>
</dbReference>
<keyword evidence="3 9" id="KW-0597">Phosphoprotein</keyword>
<accession>R7ZI85</accession>
<dbReference type="InterPro" id="IPR005467">
    <property type="entry name" value="His_kinase_dom"/>
</dbReference>
<dbReference type="GO" id="GO:0016020">
    <property type="term" value="C:membrane"/>
    <property type="evidence" value="ECO:0007669"/>
    <property type="project" value="InterPro"/>
</dbReference>
<dbReference type="Pfam" id="PF02518">
    <property type="entry name" value="HATPase_c"/>
    <property type="match status" value="2"/>
</dbReference>
<dbReference type="EC" id="2.7.13.3" evidence="2"/>
<evidence type="ECO:0000256" key="3">
    <source>
        <dbReference type="ARBA" id="ARBA00022553"/>
    </source>
</evidence>
<dbReference type="InterPro" id="IPR010559">
    <property type="entry name" value="Sig_transdc_His_kin_internal"/>
</dbReference>
<feature type="transmembrane region" description="Helical" evidence="10">
    <location>
        <begin position="215"/>
        <end position="237"/>
    </location>
</feature>
<keyword evidence="6" id="KW-0418">Kinase</keyword>
<dbReference type="SMART" id="SM00448">
    <property type="entry name" value="REC"/>
    <property type="match status" value="1"/>
</dbReference>
<evidence type="ECO:0000256" key="5">
    <source>
        <dbReference type="ARBA" id="ARBA00022741"/>
    </source>
</evidence>
<dbReference type="SMART" id="SM00387">
    <property type="entry name" value="HATPase_c"/>
    <property type="match status" value="2"/>
</dbReference>
<dbReference type="HOGENOM" id="CLU_011115_1_0_9"/>
<keyword evidence="7" id="KW-0067">ATP-binding</keyword>
<feature type="modified residue" description="4-aspartylphosphate" evidence="9">
    <location>
        <position position="739"/>
    </location>
</feature>
<keyword evidence="10" id="KW-1133">Transmembrane helix</keyword>
<dbReference type="Gene3D" id="3.30.565.10">
    <property type="entry name" value="Histidine kinase-like ATPase, C-terminal domain"/>
    <property type="match status" value="2"/>
</dbReference>
<keyword evidence="5" id="KW-0547">Nucleotide-binding</keyword>
<dbReference type="InterPro" id="IPR004358">
    <property type="entry name" value="Sig_transdc_His_kin-like_C"/>
</dbReference>
<dbReference type="SUPFAM" id="SSF55874">
    <property type="entry name" value="ATPase domain of HSP90 chaperone/DNA topoisomerase II/histidine kinase"/>
    <property type="match status" value="2"/>
</dbReference>
<dbReference type="PANTHER" id="PTHR43547">
    <property type="entry name" value="TWO-COMPONENT HISTIDINE KINASE"/>
    <property type="match status" value="1"/>
</dbReference>
<dbReference type="SUPFAM" id="SSF52172">
    <property type="entry name" value="CheY-like"/>
    <property type="match status" value="1"/>
</dbReference>
<dbReference type="InterPro" id="IPR001789">
    <property type="entry name" value="Sig_transdc_resp-reg_receiver"/>
</dbReference>
<dbReference type="Gene3D" id="3.40.50.2300">
    <property type="match status" value="1"/>
</dbReference>
<feature type="transmembrane region" description="Helical" evidence="10">
    <location>
        <begin position="282"/>
        <end position="300"/>
    </location>
</feature>
<feature type="transmembrane region" description="Helical" evidence="10">
    <location>
        <begin position="244"/>
        <end position="262"/>
    </location>
</feature>
<dbReference type="AlphaFoldDB" id="R7ZI85"/>
<dbReference type="SUPFAM" id="SSF47384">
    <property type="entry name" value="Homodimeric domain of signal transducing histidine kinase"/>
    <property type="match status" value="1"/>
</dbReference>
<dbReference type="PRINTS" id="PR00344">
    <property type="entry name" value="BCTRLSENSOR"/>
</dbReference>
<dbReference type="SUPFAM" id="SSF49785">
    <property type="entry name" value="Galactose-binding domain-like"/>
    <property type="match status" value="1"/>
</dbReference>
<dbReference type="eggNOG" id="COG2972">
    <property type="taxonomic scope" value="Bacteria"/>
</dbReference>
<dbReference type="EMBL" id="AQPX01000008">
    <property type="protein sequence ID" value="EON73771.1"/>
    <property type="molecule type" value="Genomic_DNA"/>
</dbReference>
<evidence type="ECO:0000256" key="1">
    <source>
        <dbReference type="ARBA" id="ARBA00000085"/>
    </source>
</evidence>
<evidence type="ECO:0000259" key="12">
    <source>
        <dbReference type="PROSITE" id="PS50110"/>
    </source>
</evidence>
<dbReference type="RefSeq" id="WP_010857740.1">
    <property type="nucleotide sequence ID" value="NZ_KB933398.1"/>
</dbReference>
<dbReference type="InterPro" id="IPR008979">
    <property type="entry name" value="Galactose-bd-like_sf"/>
</dbReference>
<sequence length="1022" mass="116313">MLAIKETTKRHLLIIVLIFIALSSLRILWLAYFFPSNDQPSAQEGIFDMRDQFLSDNKVFYLNGEWLYYPGLLVDTTNDSHSKTTIPLDQATLTIPPRDSEAVTQKFGTYRLKILLDKNDSSDNRFAIRVPAISTASALYVNGRLLGKSGEVATNLNSHKGQAAPYTVYFTEKESEIELLLQVSNFDTPADAVINKRISFTSASAMTHYQTITELSLTTISVIIIMYALFSILVFLFIYRKKKVLLFTIGFLLPLADELITYDRSILDWLHLDYVWSLKLSNIVYLGASFFFVQFMRMLLVKYHQAMRFRWFSILYALGTLLIILLPIHWLHAANLLFFILYIVSFLYVVVLALREYVEDQKTSAFIAFTALGTTNGIIWGLIKSTYVLDIPFYPFDYLFIVLGFTGYWFKRFYENTQQINKLIVDLQNNNELKDEFLTSNAQKLWNPMNKMITLGQSIYDNPHNNLISEDKQNLKYVIDIGRSMSFTLNDILDFTRLNEGNLYLHKKSVSIQGAVSGVFDMLRFIAEGKQIQMTSTISRSFPHVIADEKRLIQILFNLLHNAIKYTGAGFIEISACIEKDMAVIHISDSGLGMDDDIQNRLFSPYEQGNVADEGIGIGLFVCKQLIDMHGGTLQIQSIPNTGSDVIFTLPLADESTVVDEALFIKEEEDSMSSGHAKQLEKSCALPHFKILMVDDDPVNLRIMRSLFVSSEYDITTVTSSKKALEALQQHNWDLIIIDAMLPYISGYALIEMIREHYTVLELPILLLTARHYPEDVYTGFAHGANDYVTKPINSLELKVRARALIDLKYSISQHLHLETAWLQAQIQPHFLFNTLNTIASLSTIDTDRMIDLMHHFGEYLRASFDVRNLQRVVPLQYELELVRSYLYINQQRFEGLLKIEWDIDEHINIEIPPISLQTLVENAIRHGVLKQEGGGTVCICIKDFPDYVAISVIDNGVGIDPSTLAQLQSGSNLTSTGVGLSNTDLRLKRIYGQRLIINSSPNEGTDITFHIPKNKLKSKAY</sequence>
<feature type="domain" description="Histidine kinase" evidence="11">
    <location>
        <begin position="917"/>
        <end position="1016"/>
    </location>
</feature>
<feature type="transmembrane region" description="Helical" evidence="10">
    <location>
        <begin position="366"/>
        <end position="387"/>
    </location>
</feature>
<dbReference type="eggNOG" id="COG5002">
    <property type="taxonomic scope" value="Bacteria"/>
</dbReference>
<feature type="domain" description="Histidine kinase" evidence="11">
    <location>
        <begin position="440"/>
        <end position="654"/>
    </location>
</feature>
<comment type="catalytic activity">
    <reaction evidence="1">
        <text>ATP + protein L-histidine = ADP + protein N-phospho-L-histidine.</text>
        <dbReference type="EC" id="2.7.13.3"/>
    </reaction>
</comment>
<dbReference type="InterPro" id="IPR036097">
    <property type="entry name" value="HisK_dim/P_sf"/>
</dbReference>
<gene>
    <name evidence="13" type="ORF">H131_03879</name>
</gene>
<evidence type="ECO:0000256" key="2">
    <source>
        <dbReference type="ARBA" id="ARBA00012438"/>
    </source>
</evidence>
<reference evidence="13 14" key="1">
    <citation type="submission" date="2013-04" db="EMBL/GenBank/DDBJ databases">
        <title>Draft genome of the heavy metal tolerant bacterium Lysinibacillus sphaericus strain OT4b.31.</title>
        <authorList>
            <person name="Pena-Montenegro T.D."/>
            <person name="Dussan J."/>
        </authorList>
    </citation>
    <scope>NUCLEOTIDE SEQUENCE [LARGE SCALE GENOMIC DNA]</scope>
    <source>
        <strain evidence="13 14">OT4b.31</strain>
    </source>
</reference>
<evidence type="ECO:0000256" key="7">
    <source>
        <dbReference type="ARBA" id="ARBA00022840"/>
    </source>
</evidence>
<evidence type="ECO:0000256" key="8">
    <source>
        <dbReference type="ARBA" id="ARBA00023012"/>
    </source>
</evidence>
<proteinExistence type="predicted"/>
<feature type="domain" description="Response regulatory" evidence="12">
    <location>
        <begin position="690"/>
        <end position="806"/>
    </location>
</feature>
<dbReference type="Gene3D" id="1.10.287.130">
    <property type="match status" value="1"/>
</dbReference>
<dbReference type="eggNOG" id="COG0745">
    <property type="taxonomic scope" value="Bacteria"/>
</dbReference>
<dbReference type="PROSITE" id="PS50109">
    <property type="entry name" value="HIS_KIN"/>
    <property type="match status" value="2"/>
</dbReference>
<feature type="transmembrane region" description="Helical" evidence="10">
    <location>
        <begin position="12"/>
        <end position="34"/>
    </location>
</feature>
<keyword evidence="8" id="KW-0902">Two-component regulatory system</keyword>
<feature type="transmembrane region" description="Helical" evidence="10">
    <location>
        <begin position="336"/>
        <end position="354"/>
    </location>
</feature>
<keyword evidence="10" id="KW-0812">Transmembrane</keyword>
<keyword evidence="10" id="KW-0472">Membrane</keyword>
<evidence type="ECO:0000256" key="10">
    <source>
        <dbReference type="SAM" id="Phobius"/>
    </source>
</evidence>
<evidence type="ECO:0000256" key="4">
    <source>
        <dbReference type="ARBA" id="ARBA00022679"/>
    </source>
</evidence>
<dbReference type="Proteomes" id="UP000013911">
    <property type="component" value="Unassembled WGS sequence"/>
</dbReference>
<evidence type="ECO:0000259" key="11">
    <source>
        <dbReference type="PROSITE" id="PS50109"/>
    </source>
</evidence>
<comment type="caution">
    <text evidence="13">The sequence shown here is derived from an EMBL/GenBank/DDBJ whole genome shotgun (WGS) entry which is preliminary data.</text>
</comment>